<dbReference type="Pfam" id="PF25508">
    <property type="entry name" value="TRPM2"/>
    <property type="match status" value="1"/>
</dbReference>
<reference evidence="9 10" key="1">
    <citation type="submission" date="2024-04" db="EMBL/GenBank/DDBJ databases">
        <authorList>
            <consortium name="Genoscope - CEA"/>
            <person name="William W."/>
        </authorList>
    </citation>
    <scope>NUCLEOTIDE SEQUENCE [LARGE SCALE GENOMIC DNA]</scope>
</reference>
<protein>
    <recommendedName>
        <fullName evidence="11">Ion transport domain-containing protein</fullName>
    </recommendedName>
</protein>
<name>A0AAV2HW01_LYMST</name>
<dbReference type="EMBL" id="CAXITT010000297">
    <property type="protein sequence ID" value="CAL1538387.1"/>
    <property type="molecule type" value="Genomic_DNA"/>
</dbReference>
<comment type="caution">
    <text evidence="9">The sequence shown here is derived from an EMBL/GenBank/DDBJ whole genome shotgun (WGS) entry which is preliminary data.</text>
</comment>
<organism evidence="9 10">
    <name type="scientific">Lymnaea stagnalis</name>
    <name type="common">Great pond snail</name>
    <name type="synonym">Helix stagnalis</name>
    <dbReference type="NCBI Taxonomy" id="6523"/>
    <lineage>
        <taxon>Eukaryota</taxon>
        <taxon>Metazoa</taxon>
        <taxon>Spiralia</taxon>
        <taxon>Lophotrochozoa</taxon>
        <taxon>Mollusca</taxon>
        <taxon>Gastropoda</taxon>
        <taxon>Heterobranchia</taxon>
        <taxon>Euthyneura</taxon>
        <taxon>Panpulmonata</taxon>
        <taxon>Hygrophila</taxon>
        <taxon>Lymnaeoidea</taxon>
        <taxon>Lymnaeidae</taxon>
        <taxon>Lymnaea</taxon>
    </lineage>
</organism>
<feature type="compositionally biased region" description="Polar residues" evidence="5">
    <location>
        <begin position="1"/>
        <end position="58"/>
    </location>
</feature>
<evidence type="ECO:0000256" key="5">
    <source>
        <dbReference type="SAM" id="MobiDB-lite"/>
    </source>
</evidence>
<dbReference type="GO" id="GO:0005886">
    <property type="term" value="C:plasma membrane"/>
    <property type="evidence" value="ECO:0007669"/>
    <property type="project" value="TreeGrafter"/>
</dbReference>
<evidence type="ECO:0008006" key="11">
    <source>
        <dbReference type="Google" id="ProtNLM"/>
    </source>
</evidence>
<evidence type="ECO:0000259" key="7">
    <source>
        <dbReference type="Pfam" id="PF00520"/>
    </source>
</evidence>
<feature type="transmembrane region" description="Helical" evidence="6">
    <location>
        <begin position="290"/>
        <end position="312"/>
    </location>
</feature>
<evidence type="ECO:0000256" key="6">
    <source>
        <dbReference type="SAM" id="Phobius"/>
    </source>
</evidence>
<evidence type="ECO:0000313" key="10">
    <source>
        <dbReference type="Proteomes" id="UP001497497"/>
    </source>
</evidence>
<dbReference type="Pfam" id="PF00520">
    <property type="entry name" value="Ion_trans"/>
    <property type="match status" value="1"/>
</dbReference>
<comment type="subcellular location">
    <subcellularLocation>
        <location evidence="1">Membrane</location>
        <topology evidence="1">Multi-pass membrane protein</topology>
    </subcellularLocation>
</comment>
<feature type="non-terminal residue" evidence="9">
    <location>
        <position position="1"/>
    </location>
</feature>
<dbReference type="AlphaFoldDB" id="A0AAV2HW01"/>
<dbReference type="InterPro" id="IPR050927">
    <property type="entry name" value="TRPM"/>
</dbReference>
<evidence type="ECO:0000259" key="8">
    <source>
        <dbReference type="Pfam" id="PF25508"/>
    </source>
</evidence>
<dbReference type="PANTHER" id="PTHR13800:SF12">
    <property type="entry name" value="TRANSIENT RECEPTOR POTENTIAL CATION CHANNEL SUBFAMILY M MEMBER-LIKE 2"/>
    <property type="match status" value="1"/>
</dbReference>
<dbReference type="GO" id="GO:0099604">
    <property type="term" value="F:ligand-gated calcium channel activity"/>
    <property type="evidence" value="ECO:0007669"/>
    <property type="project" value="TreeGrafter"/>
</dbReference>
<accession>A0AAV2HW01</accession>
<keyword evidence="3 6" id="KW-1133">Transmembrane helix</keyword>
<evidence type="ECO:0000313" key="9">
    <source>
        <dbReference type="EMBL" id="CAL1538387.1"/>
    </source>
</evidence>
<dbReference type="PANTHER" id="PTHR13800">
    <property type="entry name" value="TRANSIENT RECEPTOR POTENTIAL CATION CHANNEL, SUBFAMILY M, MEMBER 6"/>
    <property type="match status" value="1"/>
</dbReference>
<evidence type="ECO:0000256" key="3">
    <source>
        <dbReference type="ARBA" id="ARBA00022989"/>
    </source>
</evidence>
<evidence type="ECO:0000256" key="4">
    <source>
        <dbReference type="ARBA" id="ARBA00023136"/>
    </source>
</evidence>
<feature type="transmembrane region" description="Helical" evidence="6">
    <location>
        <begin position="429"/>
        <end position="446"/>
    </location>
</feature>
<dbReference type="Proteomes" id="UP001497497">
    <property type="component" value="Unassembled WGS sequence"/>
</dbReference>
<feature type="domain" description="TRPM-like" evidence="8">
    <location>
        <begin position="26"/>
        <end position="207"/>
    </location>
</feature>
<feature type="transmembrane region" description="Helical" evidence="6">
    <location>
        <begin position="357"/>
        <end position="380"/>
    </location>
</feature>
<proteinExistence type="predicted"/>
<dbReference type="InterPro" id="IPR057366">
    <property type="entry name" value="TRPM-like"/>
</dbReference>
<gene>
    <name evidence="9" type="ORF">GSLYS_00012208001</name>
</gene>
<feature type="region of interest" description="Disordered" evidence="5">
    <location>
        <begin position="1"/>
        <end position="71"/>
    </location>
</feature>
<evidence type="ECO:0000256" key="2">
    <source>
        <dbReference type="ARBA" id="ARBA00022692"/>
    </source>
</evidence>
<feature type="transmembrane region" description="Helical" evidence="6">
    <location>
        <begin position="516"/>
        <end position="534"/>
    </location>
</feature>
<evidence type="ECO:0000256" key="1">
    <source>
        <dbReference type="ARBA" id="ARBA00004141"/>
    </source>
</evidence>
<sequence>KENSTANESGNKENSTAKDSGNKENSTAKDSGNEENLTANDSGNKENSTAKDSASTNGENKDAQKDEKNMSKGTFFILQENVENGDSEDLGKLRDKRLAGLFQKELLAEDYELTMLLLRHIKYPTGAALYAYGMLKAMRQAATSDEEKEIINEQMKKFQAEAIHTINTTYEDHAEDAIQLLSQTLTNWGGTTCILLALRTGNKAFLASPPCKEFEKRMWRTGSHVEEDMWICRQCVYRKPKRICLKYSHERTQNTVNQKKDTIICPKCETELEEENLKRLEAFLSPAVRVILKFTSHIVFLLLYAMLLISVLETEFHWLEWVIWSWIVTGFAEQINQHIRNPLNRLYETHQLRVFDWIESFSLLLFAITWFCPRLIAYLYPEDTEWMTWARVLFSIDYIGFSVGILEVCYCHKFLGPILLMIMRMTKTLIQFIIIVLVFCLAYAVASESVLYPTSQMNPLLAFNVLRKAFWAMFGEFNLDEINGDSCTNDAGIYSTYEQTRCPTTAGKYYAPPLMGVYYIIVNILLFNLLIAMFNSKIDIVRKKAKEVWHHQKMQLTWKYCKVIFLPPPFTILSPLLWTCRADTKGAPFTQDIGDYEDLRLQRLQTVAQNSDKKAEIPVQCNGKIICTHKGES</sequence>
<keyword evidence="4 6" id="KW-0472">Membrane</keyword>
<keyword evidence="2 6" id="KW-0812">Transmembrane</keyword>
<dbReference type="InterPro" id="IPR005821">
    <property type="entry name" value="Ion_trans_dom"/>
</dbReference>
<feature type="domain" description="Ion transport" evidence="7">
    <location>
        <begin position="299"/>
        <end position="545"/>
    </location>
</feature>
<feature type="transmembrane region" description="Helical" evidence="6">
    <location>
        <begin position="386"/>
        <end position="408"/>
    </location>
</feature>
<feature type="compositionally biased region" description="Basic and acidic residues" evidence="5">
    <location>
        <begin position="59"/>
        <end position="70"/>
    </location>
</feature>
<keyword evidence="10" id="KW-1185">Reference proteome</keyword>